<feature type="compositionally biased region" description="Polar residues" evidence="1">
    <location>
        <begin position="801"/>
        <end position="814"/>
    </location>
</feature>
<dbReference type="AlphaFoldDB" id="A0A9P3UR79"/>
<organism evidence="3 4">
    <name type="scientific">Lyophyllum shimeji</name>
    <name type="common">Hon-shimeji</name>
    <name type="synonym">Tricholoma shimeji</name>
    <dbReference type="NCBI Taxonomy" id="47721"/>
    <lineage>
        <taxon>Eukaryota</taxon>
        <taxon>Fungi</taxon>
        <taxon>Dikarya</taxon>
        <taxon>Basidiomycota</taxon>
        <taxon>Agaricomycotina</taxon>
        <taxon>Agaricomycetes</taxon>
        <taxon>Agaricomycetidae</taxon>
        <taxon>Agaricales</taxon>
        <taxon>Tricholomatineae</taxon>
        <taxon>Lyophyllaceae</taxon>
        <taxon>Lyophyllum</taxon>
    </lineage>
</organism>
<evidence type="ECO:0000313" key="3">
    <source>
        <dbReference type="EMBL" id="GLB44784.1"/>
    </source>
</evidence>
<dbReference type="OrthoDB" id="2563978at2759"/>
<feature type="region of interest" description="Disordered" evidence="1">
    <location>
        <begin position="483"/>
        <end position="539"/>
    </location>
</feature>
<keyword evidence="4" id="KW-1185">Reference proteome</keyword>
<keyword evidence="2" id="KW-1133">Transmembrane helix</keyword>
<accession>A0A9P3UR79</accession>
<protein>
    <submittedName>
        <fullName evidence="3">Uncharacterized protein</fullName>
    </submittedName>
</protein>
<feature type="region of interest" description="Disordered" evidence="1">
    <location>
        <begin position="364"/>
        <end position="385"/>
    </location>
</feature>
<feature type="compositionally biased region" description="Low complexity" evidence="1">
    <location>
        <begin position="719"/>
        <end position="733"/>
    </location>
</feature>
<feature type="transmembrane region" description="Helical" evidence="2">
    <location>
        <begin position="134"/>
        <end position="157"/>
    </location>
</feature>
<feature type="compositionally biased region" description="Pro residues" evidence="1">
    <location>
        <begin position="755"/>
        <end position="768"/>
    </location>
</feature>
<feature type="compositionally biased region" description="Polar residues" evidence="1">
    <location>
        <begin position="702"/>
        <end position="718"/>
    </location>
</feature>
<feature type="compositionally biased region" description="Pro residues" evidence="1">
    <location>
        <begin position="490"/>
        <end position="505"/>
    </location>
</feature>
<evidence type="ECO:0000256" key="2">
    <source>
        <dbReference type="SAM" id="Phobius"/>
    </source>
</evidence>
<proteinExistence type="predicted"/>
<feature type="region of interest" description="Disordered" evidence="1">
    <location>
        <begin position="78"/>
        <end position="126"/>
    </location>
</feature>
<evidence type="ECO:0000313" key="4">
    <source>
        <dbReference type="Proteomes" id="UP001063166"/>
    </source>
</evidence>
<name>A0A9P3UR79_LYOSH</name>
<feature type="region of interest" description="Disordered" evidence="1">
    <location>
        <begin position="682"/>
        <end position="777"/>
    </location>
</feature>
<comment type="caution">
    <text evidence="3">The sequence shown here is derived from an EMBL/GenBank/DDBJ whole genome shotgun (WGS) entry which is preliminary data.</text>
</comment>
<reference evidence="3" key="1">
    <citation type="submission" date="2022-07" db="EMBL/GenBank/DDBJ databases">
        <title>The genome of Lyophyllum shimeji provides insight into the initial evolution of ectomycorrhizal fungal genome.</title>
        <authorList>
            <person name="Kobayashi Y."/>
            <person name="Shibata T."/>
            <person name="Hirakawa H."/>
            <person name="Shigenobu S."/>
            <person name="Nishiyama T."/>
            <person name="Yamada A."/>
            <person name="Hasebe M."/>
            <person name="Kawaguchi M."/>
        </authorList>
    </citation>
    <scope>NUCLEOTIDE SEQUENCE</scope>
    <source>
        <strain evidence="3">AT787</strain>
    </source>
</reference>
<feature type="compositionally biased region" description="Low complexity" evidence="1">
    <location>
        <begin position="247"/>
        <end position="264"/>
    </location>
</feature>
<sequence>MAAPTQEYPPWLTPVPTTIFDGNGVPIHDFDHGVILAIDLLWAEHTLGFGLDVWWPDTASIHVTACHTSGISITTAIPSSSSPTLTSSATPSSSLSSSVSLSTSSTTSLSSQSSTPTTATPAGSSAQNLSRGQLIGVIVASILGFIFLLIVAILLYLCCKGRRSRRSSEPSFTPAVRGLDEGYEIVSADGRTTWAEGSPRQSGEEADPFLRRGGAGTPPQPPDPEMGGRPMPPYVGIARVPVPPPGNGSQSSGGSSGTNHSGYGTLIDRPTLNLLPSTAEELDRQRRGHILSLEELQRMDEESVLPLSAEYSPLVPPPRLVDPDLAWGPGPGPHRKSSQFSLSAYPDAYEAPTVLTARRVRAEDLASRSPPQLTQPLSETRSNGNSGGLLSALGLGRLSWLKNLDSSSKRNSRTHSFRTSTPANDDPEVGVALLSPPEMSESQTSRRLGLGLAYDGERPVSTASGRSAATVYHDAYSSLPGTPASGGTPLVPPPRALAPSAPPTQPSAWPSSSTVPIPTAPAPPTDLPEPSHSYSTSVTHVNQSLPADYDVLDMPVPARRSHFASTATLSMSSLRETVTGSSNGLSVHPFPPGLGAVPKTSWTDESSTLTHVNPPVSLLSNQDTAASISIDVLEEAPPVAGEGWRSLAAEQGIFNSRRATFGQYVPPSDFASEEASLYSMRSPISPAHSRSTGSAPSRRDLSGSTSSHPSAFSTAARTHSSGHSLAHSGSISSDARKRGAPSPAMSAFGSRSRPHSPPAPVLTPPLNAPPTAHFATERAGTHRMATSLDMDDLAGGRMSSPEPTSPLSQLSSAPEGSLTAPRDGVSSLWFFGWDLDGRSMFLGY</sequence>
<evidence type="ECO:0000256" key="1">
    <source>
        <dbReference type="SAM" id="MobiDB-lite"/>
    </source>
</evidence>
<gene>
    <name evidence="3" type="ORF">LshimejAT787_1801210</name>
</gene>
<keyword evidence="2" id="KW-0472">Membrane</keyword>
<feature type="compositionally biased region" description="Polar residues" evidence="1">
    <location>
        <begin position="369"/>
        <end position="380"/>
    </location>
</feature>
<feature type="compositionally biased region" description="Pro residues" evidence="1">
    <location>
        <begin position="518"/>
        <end position="527"/>
    </location>
</feature>
<keyword evidence="2" id="KW-0812">Transmembrane</keyword>
<dbReference type="EMBL" id="BRPK01000018">
    <property type="protein sequence ID" value="GLB44784.1"/>
    <property type="molecule type" value="Genomic_DNA"/>
</dbReference>
<feature type="region of interest" description="Disordered" evidence="1">
    <location>
        <begin position="405"/>
        <end position="447"/>
    </location>
</feature>
<dbReference type="Proteomes" id="UP001063166">
    <property type="component" value="Unassembled WGS sequence"/>
</dbReference>
<feature type="region of interest" description="Disordered" evidence="1">
    <location>
        <begin position="190"/>
        <end position="271"/>
    </location>
</feature>
<feature type="region of interest" description="Disordered" evidence="1">
    <location>
        <begin position="793"/>
        <end position="819"/>
    </location>
</feature>